<protein>
    <submittedName>
        <fullName evidence="1">DUF2946 domain-containing protein</fullName>
    </submittedName>
</protein>
<dbReference type="AlphaFoldDB" id="A0A3D8JR67"/>
<dbReference type="RefSeq" id="WP_245965120.1">
    <property type="nucleotide sequence ID" value="NZ_QRGA01000025.1"/>
</dbReference>
<name>A0A3D8JR67_9BURK</name>
<dbReference type="Proteomes" id="UP000256838">
    <property type="component" value="Unassembled WGS sequence"/>
</dbReference>
<dbReference type="InterPro" id="IPR021333">
    <property type="entry name" value="DUF2946"/>
</dbReference>
<organism evidence="1 2">
    <name type="scientific">Trinickia dinghuensis</name>
    <dbReference type="NCBI Taxonomy" id="2291023"/>
    <lineage>
        <taxon>Bacteria</taxon>
        <taxon>Pseudomonadati</taxon>
        <taxon>Pseudomonadota</taxon>
        <taxon>Betaproteobacteria</taxon>
        <taxon>Burkholderiales</taxon>
        <taxon>Burkholderiaceae</taxon>
        <taxon>Trinickia</taxon>
    </lineage>
</organism>
<reference evidence="1 2" key="1">
    <citation type="submission" date="2018-08" db="EMBL/GenBank/DDBJ databases">
        <title>Paraburkholderia sp. DHOM06 isolated from forest soil.</title>
        <authorList>
            <person name="Gao Z.-H."/>
            <person name="Qiu L.-H."/>
        </authorList>
    </citation>
    <scope>NUCLEOTIDE SEQUENCE [LARGE SCALE GENOMIC DNA]</scope>
    <source>
        <strain evidence="1 2">DHOM06</strain>
    </source>
</reference>
<evidence type="ECO:0000313" key="1">
    <source>
        <dbReference type="EMBL" id="RDU94911.1"/>
    </source>
</evidence>
<evidence type="ECO:0000313" key="2">
    <source>
        <dbReference type="Proteomes" id="UP000256838"/>
    </source>
</evidence>
<comment type="caution">
    <text evidence="1">The sequence shown here is derived from an EMBL/GenBank/DDBJ whole genome shotgun (WGS) entry which is preliminary data.</text>
</comment>
<proteinExistence type="predicted"/>
<sequence length="141" mass="14946">MLDRRLYKLGSLLGLLAIWLIALAPTISQTLAAHRHAHGDAVPGVECAMHGGGMSMPMPMHMRMPMQGADGHASHRPDAQGDWQACGYCGFFAHLPVLTGLAPALVPAFAAGPISYLAQFVEPSRVARFLAAQPRAPPVVS</sequence>
<dbReference type="Pfam" id="PF11162">
    <property type="entry name" value="DUF2946"/>
    <property type="match status" value="1"/>
</dbReference>
<gene>
    <name evidence="1" type="ORF">DWV00_31705</name>
</gene>
<dbReference type="EMBL" id="QRGA01000025">
    <property type="protein sequence ID" value="RDU94911.1"/>
    <property type="molecule type" value="Genomic_DNA"/>
</dbReference>
<keyword evidence="2" id="KW-1185">Reference proteome</keyword>
<accession>A0A3D8JR67</accession>